<gene>
    <name evidence="4" type="ORF">303L13_17</name>
</gene>
<keyword evidence="2" id="KW-0812">Transmembrane</keyword>
<protein>
    <recommendedName>
        <fullName evidence="3">PB1-like domain-containing protein</fullName>
    </recommendedName>
</protein>
<keyword evidence="2" id="KW-1133">Transmembrane helix</keyword>
<proteinExistence type="predicted"/>
<feature type="compositionally biased region" description="Acidic residues" evidence="1">
    <location>
        <begin position="408"/>
        <end position="425"/>
    </location>
</feature>
<keyword evidence="2" id="KW-0472">Membrane</keyword>
<feature type="compositionally biased region" description="Polar residues" evidence="1">
    <location>
        <begin position="222"/>
        <end position="231"/>
    </location>
</feature>
<organism evidence="4">
    <name type="scientific">Arachis hypogaea</name>
    <name type="common">Peanut</name>
    <dbReference type="NCBI Taxonomy" id="3818"/>
    <lineage>
        <taxon>Eukaryota</taxon>
        <taxon>Viridiplantae</taxon>
        <taxon>Streptophyta</taxon>
        <taxon>Embryophyta</taxon>
        <taxon>Tracheophyta</taxon>
        <taxon>Spermatophyta</taxon>
        <taxon>Magnoliopsida</taxon>
        <taxon>eudicotyledons</taxon>
        <taxon>Gunneridae</taxon>
        <taxon>Pentapetalae</taxon>
        <taxon>rosids</taxon>
        <taxon>fabids</taxon>
        <taxon>Fabales</taxon>
        <taxon>Fabaceae</taxon>
        <taxon>Papilionoideae</taxon>
        <taxon>50 kb inversion clade</taxon>
        <taxon>dalbergioids sensu lato</taxon>
        <taxon>Dalbergieae</taxon>
        <taxon>Pterocarpus clade</taxon>
        <taxon>Arachis</taxon>
    </lineage>
</organism>
<feature type="compositionally biased region" description="Basic residues" evidence="1">
    <location>
        <begin position="389"/>
        <end position="404"/>
    </location>
</feature>
<reference evidence="4" key="1">
    <citation type="journal article" date="2011" name="New Phytol.">
        <title>Comparative analysis of peanut NBS-LRR gene clusters suggests evolutionary innovation among duplicated domains and erosion of gene microsynteny.</title>
        <authorList>
            <person name="Ratnaparkhe M.B."/>
            <person name="Wang X."/>
            <person name="Li J."/>
            <person name="Compton R.O."/>
            <person name="Rainville L.K."/>
            <person name="Lemke C."/>
            <person name="Kim C."/>
            <person name="Tang H."/>
            <person name="Paterson A.H."/>
        </authorList>
    </citation>
    <scope>NUCLEOTIDE SEQUENCE</scope>
</reference>
<dbReference type="Pfam" id="PF26130">
    <property type="entry name" value="PB1-like"/>
    <property type="match status" value="1"/>
</dbReference>
<name>G0Y6U7_ARAHY</name>
<accession>G0Y6U7</accession>
<evidence type="ECO:0000256" key="1">
    <source>
        <dbReference type="SAM" id="MobiDB-lite"/>
    </source>
</evidence>
<dbReference type="AlphaFoldDB" id="G0Y6U7"/>
<dbReference type="InterPro" id="IPR058594">
    <property type="entry name" value="PB1-like_dom_pln"/>
</dbReference>
<dbReference type="EMBL" id="HQ637177">
    <property type="protein sequence ID" value="AEL30357.1"/>
    <property type="molecule type" value="Genomic_DNA"/>
</dbReference>
<evidence type="ECO:0000313" key="4">
    <source>
        <dbReference type="EMBL" id="AEL30357.1"/>
    </source>
</evidence>
<feature type="transmembrane region" description="Helical" evidence="2">
    <location>
        <begin position="12"/>
        <end position="30"/>
    </location>
</feature>
<evidence type="ECO:0000256" key="2">
    <source>
        <dbReference type="SAM" id="Phobius"/>
    </source>
</evidence>
<feature type="domain" description="PB1-like" evidence="3">
    <location>
        <begin position="80"/>
        <end position="180"/>
    </location>
</feature>
<sequence length="443" mass="48227">MCDCINRTDFSGRLWLWSIAVFLAFIHIVGKPSFSERGFTAVSGGVSKLLIREEALPIFKRRLLGALLEFSAQELQMGDPLITIIFYHGGSFITEADGSMSYNGGETCELPDIDTDTLDVFFVRDYHKKIGYDKVSQTWWLVPNRPMQTGLRAIADDNELMEMCYLAQQNKGVIHVYYEHGVSEPVYIEEAEPVVFGKELMLIPTIIPTPKPTTNATAEPIPSTTPCNPTSEPKNTTESTKPKEPPTSLAAGNRNKAGKISPQSTASLGPKPNSPPKTMAQPTIPKPWSKEKETKKAKTKRGCKNVKIAAAACGRRPLTRAAATGNITRTTGKGKQPKTAFVALSSSEGSSDSHDSDDSTEDEAYRPGGDEVSSEEDLPPDRSAGKSNVKLRSRPGKKLTKGKKSVMVEEDGPVCADSDSEDDEIIFGPIPKFGSSVAPYHDV</sequence>
<evidence type="ECO:0000259" key="3">
    <source>
        <dbReference type="Pfam" id="PF26130"/>
    </source>
</evidence>
<feature type="region of interest" description="Disordered" evidence="1">
    <location>
        <begin position="323"/>
        <end position="427"/>
    </location>
</feature>
<feature type="region of interest" description="Disordered" evidence="1">
    <location>
        <begin position="209"/>
        <end position="302"/>
    </location>
</feature>
<feature type="compositionally biased region" description="Basic and acidic residues" evidence="1">
    <location>
        <begin position="351"/>
        <end position="369"/>
    </location>
</feature>